<dbReference type="GO" id="GO:0000977">
    <property type="term" value="F:RNA polymerase II transcription regulatory region sequence-specific DNA binding"/>
    <property type="evidence" value="ECO:0007669"/>
    <property type="project" value="TreeGrafter"/>
</dbReference>
<feature type="compositionally biased region" description="Basic and acidic residues" evidence="8">
    <location>
        <begin position="31"/>
        <end position="49"/>
    </location>
</feature>
<evidence type="ECO:0000256" key="2">
    <source>
        <dbReference type="ARBA" id="ARBA00022723"/>
    </source>
</evidence>
<organism evidence="10 11">
    <name type="scientific">Haemaphysalis longicornis</name>
    <name type="common">Bush tick</name>
    <dbReference type="NCBI Taxonomy" id="44386"/>
    <lineage>
        <taxon>Eukaryota</taxon>
        <taxon>Metazoa</taxon>
        <taxon>Ecdysozoa</taxon>
        <taxon>Arthropoda</taxon>
        <taxon>Chelicerata</taxon>
        <taxon>Arachnida</taxon>
        <taxon>Acari</taxon>
        <taxon>Parasitiformes</taxon>
        <taxon>Ixodida</taxon>
        <taxon>Ixodoidea</taxon>
        <taxon>Ixodidae</taxon>
        <taxon>Haemaphysalinae</taxon>
        <taxon>Haemaphysalis</taxon>
    </lineage>
</organism>
<protein>
    <recommendedName>
        <fullName evidence="9">C2H2-type domain-containing protein</fullName>
    </recommendedName>
</protein>
<keyword evidence="11" id="KW-1185">Reference proteome</keyword>
<evidence type="ECO:0000256" key="7">
    <source>
        <dbReference type="PROSITE-ProRule" id="PRU00042"/>
    </source>
</evidence>
<keyword evidence="5" id="KW-0862">Zinc</keyword>
<dbReference type="PROSITE" id="PS00028">
    <property type="entry name" value="ZINC_FINGER_C2H2_1"/>
    <property type="match status" value="2"/>
</dbReference>
<feature type="domain" description="C2H2-type" evidence="9">
    <location>
        <begin position="397"/>
        <end position="425"/>
    </location>
</feature>
<evidence type="ECO:0000256" key="5">
    <source>
        <dbReference type="ARBA" id="ARBA00022833"/>
    </source>
</evidence>
<dbReference type="InterPro" id="IPR036236">
    <property type="entry name" value="Znf_C2H2_sf"/>
</dbReference>
<feature type="domain" description="C2H2-type" evidence="9">
    <location>
        <begin position="369"/>
        <end position="396"/>
    </location>
</feature>
<evidence type="ECO:0000313" key="11">
    <source>
        <dbReference type="Proteomes" id="UP000821853"/>
    </source>
</evidence>
<feature type="compositionally biased region" description="Basic and acidic residues" evidence="8">
    <location>
        <begin position="1"/>
        <end position="11"/>
    </location>
</feature>
<dbReference type="PANTHER" id="PTHR24381:SF393">
    <property type="entry name" value="CHROMATIN-LINKED ADAPTOR FOR MSL PROTEINS, ISOFORM B"/>
    <property type="match status" value="1"/>
</dbReference>
<feature type="compositionally biased region" description="Basic and acidic residues" evidence="8">
    <location>
        <begin position="80"/>
        <end position="90"/>
    </location>
</feature>
<accession>A0A9J6GQF0</accession>
<dbReference type="Pfam" id="PF00096">
    <property type="entry name" value="zf-C2H2"/>
    <property type="match status" value="4"/>
</dbReference>
<keyword evidence="2" id="KW-0479">Metal-binding</keyword>
<evidence type="ECO:0000256" key="6">
    <source>
        <dbReference type="ARBA" id="ARBA00023242"/>
    </source>
</evidence>
<dbReference type="EMBL" id="JABSTR010000010">
    <property type="protein sequence ID" value="KAH9380734.1"/>
    <property type="molecule type" value="Genomic_DNA"/>
</dbReference>
<evidence type="ECO:0000256" key="1">
    <source>
        <dbReference type="ARBA" id="ARBA00004123"/>
    </source>
</evidence>
<dbReference type="FunFam" id="3.30.160.60:FF:002343">
    <property type="entry name" value="Zinc finger protein 33A"/>
    <property type="match status" value="1"/>
</dbReference>
<evidence type="ECO:0000256" key="3">
    <source>
        <dbReference type="ARBA" id="ARBA00022737"/>
    </source>
</evidence>
<reference evidence="10 11" key="1">
    <citation type="journal article" date="2020" name="Cell">
        <title>Large-Scale Comparative Analyses of Tick Genomes Elucidate Their Genetic Diversity and Vector Capacities.</title>
        <authorList>
            <consortium name="Tick Genome and Microbiome Consortium (TIGMIC)"/>
            <person name="Jia N."/>
            <person name="Wang J."/>
            <person name="Shi W."/>
            <person name="Du L."/>
            <person name="Sun Y."/>
            <person name="Zhan W."/>
            <person name="Jiang J.F."/>
            <person name="Wang Q."/>
            <person name="Zhang B."/>
            <person name="Ji P."/>
            <person name="Bell-Sakyi L."/>
            <person name="Cui X.M."/>
            <person name="Yuan T.T."/>
            <person name="Jiang B.G."/>
            <person name="Yang W.F."/>
            <person name="Lam T.T."/>
            <person name="Chang Q.C."/>
            <person name="Ding S.J."/>
            <person name="Wang X.J."/>
            <person name="Zhu J.G."/>
            <person name="Ruan X.D."/>
            <person name="Zhao L."/>
            <person name="Wei J.T."/>
            <person name="Ye R.Z."/>
            <person name="Que T.C."/>
            <person name="Du C.H."/>
            <person name="Zhou Y.H."/>
            <person name="Cheng J.X."/>
            <person name="Dai P.F."/>
            <person name="Guo W.B."/>
            <person name="Han X.H."/>
            <person name="Huang E.J."/>
            <person name="Li L.F."/>
            <person name="Wei W."/>
            <person name="Gao Y.C."/>
            <person name="Liu J.Z."/>
            <person name="Shao H.Z."/>
            <person name="Wang X."/>
            <person name="Wang C.C."/>
            <person name="Yang T.C."/>
            <person name="Huo Q.B."/>
            <person name="Li W."/>
            <person name="Chen H.Y."/>
            <person name="Chen S.E."/>
            <person name="Zhou L.G."/>
            <person name="Ni X.B."/>
            <person name="Tian J.H."/>
            <person name="Sheng Y."/>
            <person name="Liu T."/>
            <person name="Pan Y.S."/>
            <person name="Xia L.Y."/>
            <person name="Li J."/>
            <person name="Zhao F."/>
            <person name="Cao W.C."/>
        </authorList>
    </citation>
    <scope>NUCLEOTIDE SEQUENCE [LARGE SCALE GENOMIC DNA]</scope>
    <source>
        <strain evidence="10">HaeL-2018</strain>
    </source>
</reference>
<dbReference type="GO" id="GO:0005634">
    <property type="term" value="C:nucleus"/>
    <property type="evidence" value="ECO:0007669"/>
    <property type="project" value="UniProtKB-SubCell"/>
</dbReference>
<feature type="domain" description="C2H2-type" evidence="9">
    <location>
        <begin position="341"/>
        <end position="368"/>
    </location>
</feature>
<feature type="domain" description="C2H2-type" evidence="9">
    <location>
        <begin position="426"/>
        <end position="453"/>
    </location>
</feature>
<dbReference type="VEuPathDB" id="VectorBase:HLOH_051454"/>
<gene>
    <name evidence="10" type="ORF">HPB48_008884</name>
</gene>
<dbReference type="AlphaFoldDB" id="A0A9J6GQF0"/>
<dbReference type="OMA" id="YRESRCA"/>
<dbReference type="InterPro" id="IPR013087">
    <property type="entry name" value="Znf_C2H2_type"/>
</dbReference>
<dbReference type="Proteomes" id="UP000821853">
    <property type="component" value="Chromosome 8"/>
</dbReference>
<dbReference type="GO" id="GO:0008270">
    <property type="term" value="F:zinc ion binding"/>
    <property type="evidence" value="ECO:0007669"/>
    <property type="project" value="UniProtKB-KW"/>
</dbReference>
<keyword evidence="3" id="KW-0677">Repeat</keyword>
<comment type="caution">
    <text evidence="10">The sequence shown here is derived from an EMBL/GenBank/DDBJ whole genome shotgun (WGS) entry which is preliminary data.</text>
</comment>
<keyword evidence="4 7" id="KW-0863">Zinc-finger</keyword>
<dbReference type="SUPFAM" id="SSF57667">
    <property type="entry name" value="beta-beta-alpha zinc fingers"/>
    <property type="match status" value="3"/>
</dbReference>
<dbReference type="PROSITE" id="PS50157">
    <property type="entry name" value="ZINC_FINGER_C2H2_2"/>
    <property type="match status" value="5"/>
</dbReference>
<dbReference type="SMART" id="SM00355">
    <property type="entry name" value="ZnF_C2H2"/>
    <property type="match status" value="5"/>
</dbReference>
<comment type="subcellular location">
    <subcellularLocation>
        <location evidence="1">Nucleus</location>
    </subcellularLocation>
</comment>
<feature type="compositionally biased region" description="Basic residues" evidence="8">
    <location>
        <begin position="12"/>
        <end position="23"/>
    </location>
</feature>
<feature type="region of interest" description="Disordered" evidence="8">
    <location>
        <begin position="1"/>
        <end position="177"/>
    </location>
</feature>
<dbReference type="PANTHER" id="PTHR24381">
    <property type="entry name" value="ZINC FINGER PROTEIN"/>
    <property type="match status" value="1"/>
</dbReference>
<dbReference type="OrthoDB" id="6077919at2759"/>
<proteinExistence type="predicted"/>
<evidence type="ECO:0000259" key="9">
    <source>
        <dbReference type="PROSITE" id="PS50157"/>
    </source>
</evidence>
<evidence type="ECO:0000313" key="10">
    <source>
        <dbReference type="EMBL" id="KAH9380734.1"/>
    </source>
</evidence>
<evidence type="ECO:0000256" key="8">
    <source>
        <dbReference type="SAM" id="MobiDB-lite"/>
    </source>
</evidence>
<dbReference type="Gene3D" id="3.30.160.60">
    <property type="entry name" value="Classic Zinc Finger"/>
    <property type="match status" value="4"/>
</dbReference>
<name>A0A9J6GQF0_HAELO</name>
<dbReference type="GO" id="GO:0000981">
    <property type="term" value="F:DNA-binding transcription factor activity, RNA polymerase II-specific"/>
    <property type="evidence" value="ECO:0007669"/>
    <property type="project" value="TreeGrafter"/>
</dbReference>
<sequence>MESESERLKEARLRRRNETKRRRRAEETEEERAARLEKRRRYEAARRVDSDEDGSSSSSASRARAADQRRNETRRRQRAAKTEERARRIEQSPTSRYAHPGRTMGRPKKIRTPEEEAAYRESRCAAKREYDRRRRADPAQRAKEAAAKRRRRAEDPEYVRREKARDRQRKRTVREADPDFRAAENEQRRARIVGTQEPEDPAVAAPAEVDCGGRVCWSQAAQAVIATAARGTAARFGVACGPVRDPSCVSFPGSQCNQRLVTRAIACQTDFPVPKVNCFSSASKAALAGSVQSGYGVDGPAGAGVASRQGAWSSSCCSRLDGRGSDLGAHEEEGGDGVTVHRCVTCRKRFSYKDSLLRHMLSPSCCKPFVCSRCHRGFTRQSDLAEHEHVRTACRLYKCRVCGQDFAHCCNLVRHEVRFHWDARCHVCRLCGESFGRREQLEEHEKSHTSHKPYACRVCGKSYTVRSSLVRHERKHRAQELGAAARSVGARVSPSPSEELVAQGQVATGHEDLPSISPPCVMLVTLGLGPISP</sequence>
<feature type="domain" description="C2H2-type" evidence="9">
    <location>
        <begin position="454"/>
        <end position="481"/>
    </location>
</feature>
<feature type="compositionally biased region" description="Basic and acidic residues" evidence="8">
    <location>
        <begin position="111"/>
        <end position="165"/>
    </location>
</feature>
<keyword evidence="6" id="KW-0539">Nucleus</keyword>
<evidence type="ECO:0000256" key="4">
    <source>
        <dbReference type="ARBA" id="ARBA00022771"/>
    </source>
</evidence>